<evidence type="ECO:0000313" key="3">
    <source>
        <dbReference type="Proteomes" id="UP001161580"/>
    </source>
</evidence>
<dbReference type="Pfam" id="PF18974">
    <property type="entry name" value="DUF5710"/>
    <property type="match status" value="1"/>
</dbReference>
<dbReference type="EMBL" id="JALDYZ010000008">
    <property type="protein sequence ID" value="MDI7923425.1"/>
    <property type="molecule type" value="Genomic_DNA"/>
</dbReference>
<accession>A0AAE3QE51</accession>
<comment type="caution">
    <text evidence="2">The sequence shown here is derived from an EMBL/GenBank/DDBJ whole genome shotgun (WGS) entry which is preliminary data.</text>
</comment>
<proteinExistence type="predicted"/>
<sequence length="182" mass="20528">MTDWQTASDQNAFEMLAESGGPGFWVRRLTWDNSCARVVASGELTGVAPYYGNPSVLMDVYSLDGIPRELLAPLPAAGTFKTWRRWPEPVWAKNTTLRPLDDPKIVEALYKLDKKRQKLPGMRFGPKPAENLDRVLLTVPFARKDEAKQLGARWDPAKKAWWLVGSNIEKIELAKKLGFVSE</sequence>
<organism evidence="2 3">
    <name type="scientific">Ferirhizobium litorale</name>
    <dbReference type="NCBI Taxonomy" id="2927786"/>
    <lineage>
        <taxon>Bacteria</taxon>
        <taxon>Pseudomonadati</taxon>
        <taxon>Pseudomonadota</taxon>
        <taxon>Alphaproteobacteria</taxon>
        <taxon>Hyphomicrobiales</taxon>
        <taxon>Rhizobiaceae</taxon>
        <taxon>Ferirhizobium</taxon>
    </lineage>
</organism>
<evidence type="ECO:0000259" key="1">
    <source>
        <dbReference type="Pfam" id="PF18974"/>
    </source>
</evidence>
<reference evidence="2" key="1">
    <citation type="submission" date="2022-03" db="EMBL/GenBank/DDBJ databases">
        <title>Fererhizobium litorale gen. nov., sp. nov., isolated from sandy sediments of the Sea of Japan seashore.</title>
        <authorList>
            <person name="Romanenko L."/>
            <person name="Kurilenko V."/>
            <person name="Otstavnykh N."/>
            <person name="Svetashev V."/>
            <person name="Tekutyeva L."/>
            <person name="Isaeva M."/>
            <person name="Mikhailov V."/>
        </authorList>
    </citation>
    <scope>NUCLEOTIDE SEQUENCE</scope>
    <source>
        <strain evidence="2">KMM 9576</strain>
    </source>
</reference>
<name>A0AAE3QE51_9HYPH</name>
<dbReference type="AlphaFoldDB" id="A0AAE3QE51"/>
<dbReference type="InterPro" id="IPR043764">
    <property type="entry name" value="DUF5710"/>
</dbReference>
<protein>
    <submittedName>
        <fullName evidence="2">DUF5710 domain-containing protein</fullName>
    </submittedName>
</protein>
<keyword evidence="3" id="KW-1185">Reference proteome</keyword>
<dbReference type="RefSeq" id="WP_311794490.1">
    <property type="nucleotide sequence ID" value="NZ_JALDYZ010000008.1"/>
</dbReference>
<evidence type="ECO:0000313" key="2">
    <source>
        <dbReference type="EMBL" id="MDI7923425.1"/>
    </source>
</evidence>
<gene>
    <name evidence="2" type="ORF">MRS75_15180</name>
</gene>
<feature type="domain" description="DUF5710" evidence="1">
    <location>
        <begin position="134"/>
        <end position="163"/>
    </location>
</feature>
<dbReference type="Proteomes" id="UP001161580">
    <property type="component" value="Unassembled WGS sequence"/>
</dbReference>